<dbReference type="CDD" id="cd07043">
    <property type="entry name" value="STAS_anti-anti-sigma_factors"/>
    <property type="match status" value="1"/>
</dbReference>
<evidence type="ECO:0000313" key="3">
    <source>
        <dbReference type="Proteomes" id="UP000093629"/>
    </source>
</evidence>
<keyword evidence="3" id="KW-1185">Reference proteome</keyword>
<dbReference type="PANTHER" id="PTHR35526">
    <property type="entry name" value="ANTI-SIGMA-F FACTOR RSBW-RELATED"/>
    <property type="match status" value="1"/>
</dbReference>
<organism evidence="2 3">
    <name type="scientific">Mycobacterium asiaticum</name>
    <dbReference type="NCBI Taxonomy" id="1790"/>
    <lineage>
        <taxon>Bacteria</taxon>
        <taxon>Bacillati</taxon>
        <taxon>Actinomycetota</taxon>
        <taxon>Actinomycetes</taxon>
        <taxon>Mycobacteriales</taxon>
        <taxon>Mycobacteriaceae</taxon>
        <taxon>Mycobacterium</taxon>
    </lineage>
</organism>
<evidence type="ECO:0000313" key="2">
    <source>
        <dbReference type="EMBL" id="OBK11089.1"/>
    </source>
</evidence>
<dbReference type="EMBL" id="LZLQ01000141">
    <property type="protein sequence ID" value="OBK11089.1"/>
    <property type="molecule type" value="Genomic_DNA"/>
</dbReference>
<accession>A0A1A3MQN7</accession>
<dbReference type="SUPFAM" id="SSF52091">
    <property type="entry name" value="SpoIIaa-like"/>
    <property type="match status" value="1"/>
</dbReference>
<dbReference type="InterPro" id="IPR002645">
    <property type="entry name" value="STAS_dom"/>
</dbReference>
<protein>
    <submittedName>
        <fullName evidence="2">Sulfate transporter</fullName>
    </submittedName>
</protein>
<sequence length="245" mass="26592">MLIDIHRQTSASLVTADGVLDSSTYRCVRDSVIKAALEQPRAVVVDVNRLSVPSPSAWSVFASARWHVSTWPNTPILLACNDVVCRRAIASSGVNRYVPVHSSREAALEAADALASTSRRVARWELPRSRASIRLARVRIQEWLTTWSQRHLIPVAGTVATVFVENVLEHTDSAPVLILENCQNLLTVAVQDCSPHPPTRLEDAGRGLDTVSGLAIASVLCRSWGSTPTSSGKTVWAVLGSENQL</sequence>
<dbReference type="PANTHER" id="PTHR35526:SF3">
    <property type="entry name" value="ANTI-SIGMA-F FACTOR RSBW"/>
    <property type="match status" value="1"/>
</dbReference>
<dbReference type="AlphaFoldDB" id="A0A1A3MQN7"/>
<evidence type="ECO:0000259" key="1">
    <source>
        <dbReference type="Pfam" id="PF01740"/>
    </source>
</evidence>
<dbReference type="Gene3D" id="3.30.565.10">
    <property type="entry name" value="Histidine kinase-like ATPase, C-terminal domain"/>
    <property type="match status" value="1"/>
</dbReference>
<dbReference type="Pfam" id="PF01740">
    <property type="entry name" value="STAS"/>
    <property type="match status" value="1"/>
</dbReference>
<dbReference type="InterPro" id="IPR036890">
    <property type="entry name" value="HATPase_C_sf"/>
</dbReference>
<comment type="caution">
    <text evidence="2">The sequence shown here is derived from an EMBL/GenBank/DDBJ whole genome shotgun (WGS) entry which is preliminary data.</text>
</comment>
<dbReference type="Proteomes" id="UP000093629">
    <property type="component" value="Unassembled WGS sequence"/>
</dbReference>
<reference evidence="2 3" key="1">
    <citation type="submission" date="2016-06" db="EMBL/GenBank/DDBJ databases">
        <authorList>
            <person name="Kjaerup R.B."/>
            <person name="Dalgaard T.S."/>
            <person name="Juul-Madsen H.R."/>
        </authorList>
    </citation>
    <scope>NUCLEOTIDE SEQUENCE [LARGE SCALE GENOMIC DNA]</scope>
    <source>
        <strain evidence="2 3">1245139.5</strain>
    </source>
</reference>
<dbReference type="OrthoDB" id="4327509at2"/>
<feature type="domain" description="STAS" evidence="1">
    <location>
        <begin position="4"/>
        <end position="107"/>
    </location>
</feature>
<proteinExistence type="predicted"/>
<gene>
    <name evidence="2" type="ORF">A5636_14355</name>
</gene>
<name>A0A1A3MQN7_MYCAS</name>
<dbReference type="Gene3D" id="3.30.750.24">
    <property type="entry name" value="STAS domain"/>
    <property type="match status" value="1"/>
</dbReference>
<dbReference type="InterPro" id="IPR050267">
    <property type="entry name" value="Anti-sigma-factor_SerPK"/>
</dbReference>
<dbReference type="InterPro" id="IPR036513">
    <property type="entry name" value="STAS_dom_sf"/>
</dbReference>